<sequence length="925" mass="102148">MNFTFPTTPLKQKSSQPDFQPSSCLKNNGNVQLRESADGHKHSVSQVRFSLPAGSDEYYEHQQQQHRPGSNTEETFSDVASSPTKVVYPRSSDQNSTSHFVDFQHKVMVDVPEHIWQAHYNNRKNGSGSSSPTRTHERTQSLQSVIADTLQTYHTKFTNEEPGLLKDTNLPQLPPSALYLRSDSPLNKFKVAVPLEASLPPYLSPENKFKRRNSLVYDGQGYSTFLGDPSDEDSILVSPEADQSSSQYSDFSIPSATHDYSFDAKEDVDQLLGIDSDANVSLKKQARNLLNKSPIPNRTKLPSLPDPPSLVTAKEHKTIENTRENAAPSHHEVASDSQSEALKILGSPSKTITIPSFDHTPSPSSRGSISQFLTKMDDSLSFQDLNRPDGPSEGKMNTNFQFPSPSKASNTGTKPLSTSDADDTKSKPLLTFDAHDTISKPLGTSDANKESSPLATSDAHNSDDLSNFEEDNSFERRRKLLRQQSDGSNFRRHTHSRTRSIHGTEDLVNGLHSQHYSQSSQAIGAMLPERSPRRSTPTAKTSKHGSFFSTTTSTPTKTLSKPGSQSTTALPQPLATIPAHPSSNLSPKTSFTNSSNDYGKVEKSSFTTETEESRSPTRDDLQASEENWSRSKRSAALATEFFESQTESQELDTSVQSLSFSEISIPQEEADADKSLEITGERFIGKATPLSTYNSFKAPLDFPPVSSSATAIEFKSGLAPSRQLSNNASHSSYESRESIPSRPSTSTAYSQEGAGSLFNQISSKKANSFVTKRFSNKNPSPARGLAESKELRTRTFKDYIGNKWVDVILLDDSDEDIASPSRSRPRSFHEDALKHYSEILDLCDKTADKAKGVILDLVNMPAISNTGRTKDVAHLNVWHHDGNQSSDYITQYQLRTENHHPNSENGSPSRYVSNLDRLRNLGIKR</sequence>
<feature type="region of interest" description="Disordered" evidence="1">
    <location>
        <begin position="228"/>
        <end position="252"/>
    </location>
</feature>
<keyword evidence="3" id="KW-1185">Reference proteome</keyword>
<feature type="region of interest" description="Disordered" evidence="1">
    <location>
        <begin position="1"/>
        <end position="97"/>
    </location>
</feature>
<feature type="compositionally biased region" description="Low complexity" evidence="1">
    <location>
        <begin position="544"/>
        <end position="564"/>
    </location>
</feature>
<dbReference type="RefSeq" id="XP_022629159.1">
    <property type="nucleotide sequence ID" value="XM_022772013.1"/>
</dbReference>
<feature type="region of interest" description="Disordered" evidence="1">
    <location>
        <begin position="291"/>
        <end position="311"/>
    </location>
</feature>
<feature type="compositionally biased region" description="Polar residues" evidence="1">
    <location>
        <begin position="61"/>
        <end position="84"/>
    </location>
</feature>
<name>A0A0C7N4Q9_9SACH</name>
<organism evidence="2 3">
    <name type="scientific">Lachancea lanzarotensis</name>
    <dbReference type="NCBI Taxonomy" id="1245769"/>
    <lineage>
        <taxon>Eukaryota</taxon>
        <taxon>Fungi</taxon>
        <taxon>Dikarya</taxon>
        <taxon>Ascomycota</taxon>
        <taxon>Saccharomycotina</taxon>
        <taxon>Saccharomycetes</taxon>
        <taxon>Saccharomycetales</taxon>
        <taxon>Saccharomycetaceae</taxon>
        <taxon>Lachancea</taxon>
    </lineage>
</organism>
<gene>
    <name evidence="2" type="ORF">LALA0_S06e07338g</name>
</gene>
<feature type="region of interest" description="Disordered" evidence="1">
    <location>
        <begin position="482"/>
        <end position="501"/>
    </location>
</feature>
<feature type="compositionally biased region" description="Polar residues" evidence="1">
    <location>
        <begin position="1"/>
        <end position="33"/>
    </location>
</feature>
<dbReference type="AlphaFoldDB" id="A0A0C7N4Q9"/>
<feature type="compositionally biased region" description="Polar residues" evidence="1">
    <location>
        <begin position="395"/>
        <end position="419"/>
    </location>
</feature>
<reference evidence="2 3" key="1">
    <citation type="submission" date="2014-12" db="EMBL/GenBank/DDBJ databases">
        <authorList>
            <person name="Neuveglise Cecile"/>
        </authorList>
    </citation>
    <scope>NUCLEOTIDE SEQUENCE [LARGE SCALE GENOMIC DNA]</scope>
    <source>
        <strain evidence="2 3">CBS 12615</strain>
    </source>
</reference>
<dbReference type="EMBL" id="LN736365">
    <property type="protein sequence ID" value="CEP62937.1"/>
    <property type="molecule type" value="Genomic_DNA"/>
</dbReference>
<feature type="compositionally biased region" description="Basic residues" evidence="1">
    <location>
        <begin position="490"/>
        <end position="500"/>
    </location>
</feature>
<dbReference type="HOGENOM" id="CLU_007020_0_0_1"/>
<protein>
    <submittedName>
        <fullName evidence="2">LALA0S06e07338g1_1</fullName>
    </submittedName>
</protein>
<feature type="region of interest" description="Disordered" evidence="1">
    <location>
        <begin position="528"/>
        <end position="629"/>
    </location>
</feature>
<feature type="compositionally biased region" description="Basic and acidic residues" evidence="1">
    <location>
        <begin position="611"/>
        <end position="621"/>
    </location>
</feature>
<proteinExistence type="predicted"/>
<feature type="compositionally biased region" description="Polar residues" evidence="1">
    <location>
        <begin position="581"/>
        <end position="597"/>
    </location>
</feature>
<feature type="compositionally biased region" description="Polar residues" evidence="1">
    <location>
        <begin position="450"/>
        <end position="459"/>
    </location>
</feature>
<feature type="region of interest" description="Disordered" evidence="1">
    <location>
        <begin position="381"/>
        <end position="472"/>
    </location>
</feature>
<feature type="compositionally biased region" description="Polar residues" evidence="1">
    <location>
        <begin position="722"/>
        <end position="732"/>
    </location>
</feature>
<feature type="region of interest" description="Disordered" evidence="1">
    <location>
        <begin position="721"/>
        <end position="750"/>
    </location>
</feature>
<accession>A0A0C7N4Q9</accession>
<feature type="compositionally biased region" description="Polar residues" evidence="1">
    <location>
        <begin position="241"/>
        <end position="252"/>
    </location>
</feature>
<feature type="compositionally biased region" description="Polar residues" evidence="1">
    <location>
        <begin position="741"/>
        <end position="750"/>
    </location>
</feature>
<evidence type="ECO:0000313" key="2">
    <source>
        <dbReference type="EMBL" id="CEP62937.1"/>
    </source>
</evidence>
<evidence type="ECO:0000313" key="3">
    <source>
        <dbReference type="Proteomes" id="UP000054304"/>
    </source>
</evidence>
<evidence type="ECO:0000256" key="1">
    <source>
        <dbReference type="SAM" id="MobiDB-lite"/>
    </source>
</evidence>
<dbReference type="GeneID" id="34686425"/>
<dbReference type="Proteomes" id="UP000054304">
    <property type="component" value="Unassembled WGS sequence"/>
</dbReference>
<dbReference type="OrthoDB" id="4069593at2759"/>